<dbReference type="AlphaFoldDB" id="A0AAD2FVK4"/>
<sequence>MVNYHRAASKLDMYRKVPMDLMEGTKRGSILSYIALFTMTTLFILETKEFLSPRNKTDLALDASEDPRIRLNFNITMLDLKCEWAVVDVVSSLGSNQNVTAHVTKWDLDASGVRQQYRGRNRFQNDITLFDESVTDTLEELHEDGEDAVSFDEQTLQFAKNENEFLFVDFYASWCSHCRALAPTWEALAELMLDTGEHLGKLHHDDYDSEDYDAAEKVRLPVMVGKVDCVTHKEVCQRHAIRAYPTLKLFHNGQPWGGGDYRGHRTLISMVEWLYFVEEKVIELEGGSKDDQVLQIAHQAAHERLLGDNVSDEERQWHEKLLMDRKKMHTKDWRESEHPGCQLSGHLILDRAPGNFHIQARSQNQEFAAHMTNTSHMINSLSVGDPAAKSLVEAGRAPKTLPAEAVEKLAPMDGNIYPTYSHHESYHHYLKLVTTQVEGFTIGRRDLRVYQILENSQLALYRNDMIPEAKFQYDLSPIAVTYRSDSRHWYEYCTSIMAIIGGVFTVVGMFEAGISATVKRAHRNQQRRGMRH</sequence>
<dbReference type="SUPFAM" id="SSF52833">
    <property type="entry name" value="Thioredoxin-like"/>
    <property type="match status" value="1"/>
</dbReference>
<dbReference type="PANTHER" id="PTHR10984:SF37">
    <property type="entry name" value="PROTEIN DISULFIDE-ISOMERASE 5-3"/>
    <property type="match status" value="1"/>
</dbReference>
<dbReference type="Proteomes" id="UP001295423">
    <property type="component" value="Unassembled WGS sequence"/>
</dbReference>
<keyword evidence="2 5" id="KW-0812">Transmembrane</keyword>
<feature type="transmembrane region" description="Helical" evidence="5">
    <location>
        <begin position="28"/>
        <end position="45"/>
    </location>
</feature>
<dbReference type="GO" id="GO:0016020">
    <property type="term" value="C:membrane"/>
    <property type="evidence" value="ECO:0007669"/>
    <property type="project" value="UniProtKB-SubCell"/>
</dbReference>
<keyword evidence="4 5" id="KW-0472">Membrane</keyword>
<evidence type="ECO:0000256" key="4">
    <source>
        <dbReference type="ARBA" id="ARBA00023136"/>
    </source>
</evidence>
<dbReference type="CDD" id="cd02961">
    <property type="entry name" value="PDI_a_family"/>
    <property type="match status" value="1"/>
</dbReference>
<dbReference type="GO" id="GO:0005783">
    <property type="term" value="C:endoplasmic reticulum"/>
    <property type="evidence" value="ECO:0007669"/>
    <property type="project" value="TreeGrafter"/>
</dbReference>
<dbReference type="InterPro" id="IPR039542">
    <property type="entry name" value="Erv_N"/>
</dbReference>
<dbReference type="InterPro" id="IPR045888">
    <property type="entry name" value="Erv"/>
</dbReference>
<feature type="transmembrane region" description="Helical" evidence="5">
    <location>
        <begin position="496"/>
        <end position="518"/>
    </location>
</feature>
<dbReference type="PRINTS" id="PR00421">
    <property type="entry name" value="THIOREDOXIN"/>
</dbReference>
<dbReference type="EMBL" id="CAKOGP040001858">
    <property type="protein sequence ID" value="CAJ1954089.1"/>
    <property type="molecule type" value="Genomic_DNA"/>
</dbReference>
<accession>A0AAD2FVK4</accession>
<evidence type="ECO:0000313" key="7">
    <source>
        <dbReference type="EMBL" id="CAJ1954089.1"/>
    </source>
</evidence>
<evidence type="ECO:0000256" key="1">
    <source>
        <dbReference type="ARBA" id="ARBA00004370"/>
    </source>
</evidence>
<dbReference type="Gene3D" id="3.40.30.10">
    <property type="entry name" value="Glutaredoxin"/>
    <property type="match status" value="1"/>
</dbReference>
<dbReference type="InterPro" id="IPR012936">
    <property type="entry name" value="Erv_C"/>
</dbReference>
<dbReference type="Pfam" id="PF07970">
    <property type="entry name" value="COPIIcoated_ERV"/>
    <property type="match status" value="1"/>
</dbReference>
<evidence type="ECO:0000259" key="6">
    <source>
        <dbReference type="PROSITE" id="PS51352"/>
    </source>
</evidence>
<keyword evidence="8" id="KW-1185">Reference proteome</keyword>
<dbReference type="PROSITE" id="PS51352">
    <property type="entry name" value="THIOREDOXIN_2"/>
    <property type="match status" value="1"/>
</dbReference>
<dbReference type="PANTHER" id="PTHR10984">
    <property type="entry name" value="ENDOPLASMIC RETICULUM-GOLGI INTERMEDIATE COMPARTMENT PROTEIN"/>
    <property type="match status" value="1"/>
</dbReference>
<dbReference type="InterPro" id="IPR013766">
    <property type="entry name" value="Thioredoxin_domain"/>
</dbReference>
<comment type="subcellular location">
    <subcellularLocation>
        <location evidence="1">Membrane</location>
    </subcellularLocation>
</comment>
<reference evidence="7" key="1">
    <citation type="submission" date="2023-08" db="EMBL/GenBank/DDBJ databases">
        <authorList>
            <person name="Audoor S."/>
            <person name="Bilcke G."/>
        </authorList>
    </citation>
    <scope>NUCLEOTIDE SEQUENCE</scope>
</reference>
<dbReference type="InterPro" id="IPR036249">
    <property type="entry name" value="Thioredoxin-like_sf"/>
</dbReference>
<dbReference type="Pfam" id="PF00085">
    <property type="entry name" value="Thioredoxin"/>
    <property type="match status" value="2"/>
</dbReference>
<comment type="caution">
    <text evidence="7">The sequence shown here is derived from an EMBL/GenBank/DDBJ whole genome shotgun (WGS) entry which is preliminary data.</text>
</comment>
<dbReference type="GO" id="GO:0030134">
    <property type="term" value="C:COPII-coated ER to Golgi transport vesicle"/>
    <property type="evidence" value="ECO:0007669"/>
    <property type="project" value="TreeGrafter"/>
</dbReference>
<evidence type="ECO:0000313" key="8">
    <source>
        <dbReference type="Proteomes" id="UP001295423"/>
    </source>
</evidence>
<keyword evidence="3 5" id="KW-1133">Transmembrane helix</keyword>
<evidence type="ECO:0000256" key="2">
    <source>
        <dbReference type="ARBA" id="ARBA00022692"/>
    </source>
</evidence>
<feature type="domain" description="Thioredoxin" evidence="6">
    <location>
        <begin position="127"/>
        <end position="279"/>
    </location>
</feature>
<gene>
    <name evidence="7" type="ORF">CYCCA115_LOCUS14684</name>
</gene>
<dbReference type="Pfam" id="PF13850">
    <property type="entry name" value="ERGIC_N"/>
    <property type="match status" value="1"/>
</dbReference>
<proteinExistence type="predicted"/>
<name>A0AAD2FVK4_9STRA</name>
<evidence type="ECO:0000256" key="5">
    <source>
        <dbReference type="SAM" id="Phobius"/>
    </source>
</evidence>
<protein>
    <recommendedName>
        <fullName evidence="6">Thioredoxin domain-containing protein</fullName>
    </recommendedName>
</protein>
<organism evidence="7 8">
    <name type="scientific">Cylindrotheca closterium</name>
    <dbReference type="NCBI Taxonomy" id="2856"/>
    <lineage>
        <taxon>Eukaryota</taxon>
        <taxon>Sar</taxon>
        <taxon>Stramenopiles</taxon>
        <taxon>Ochrophyta</taxon>
        <taxon>Bacillariophyta</taxon>
        <taxon>Bacillariophyceae</taxon>
        <taxon>Bacillariophycidae</taxon>
        <taxon>Bacillariales</taxon>
        <taxon>Bacillariaceae</taxon>
        <taxon>Cylindrotheca</taxon>
    </lineage>
</organism>
<evidence type="ECO:0000256" key="3">
    <source>
        <dbReference type="ARBA" id="ARBA00022989"/>
    </source>
</evidence>